<evidence type="ECO:0000256" key="1">
    <source>
        <dbReference type="SAM" id="Phobius"/>
    </source>
</evidence>
<organism evidence="2 3">
    <name type="scientific">Necator americanus</name>
    <name type="common">Human hookworm</name>
    <dbReference type="NCBI Taxonomy" id="51031"/>
    <lineage>
        <taxon>Eukaryota</taxon>
        <taxon>Metazoa</taxon>
        <taxon>Ecdysozoa</taxon>
        <taxon>Nematoda</taxon>
        <taxon>Chromadorea</taxon>
        <taxon>Rhabditida</taxon>
        <taxon>Rhabditina</taxon>
        <taxon>Rhabditomorpha</taxon>
        <taxon>Strongyloidea</taxon>
        <taxon>Ancylostomatidae</taxon>
        <taxon>Bunostominae</taxon>
        <taxon>Necator</taxon>
    </lineage>
</organism>
<dbReference type="Proteomes" id="UP001303046">
    <property type="component" value="Unassembled WGS sequence"/>
</dbReference>
<reference evidence="2 3" key="1">
    <citation type="submission" date="2023-08" db="EMBL/GenBank/DDBJ databases">
        <title>A Necator americanus chromosomal reference genome.</title>
        <authorList>
            <person name="Ilik V."/>
            <person name="Petrzelkova K.J."/>
            <person name="Pardy F."/>
            <person name="Fuh T."/>
            <person name="Niatou-Singa F.S."/>
            <person name="Gouil Q."/>
            <person name="Baker L."/>
            <person name="Ritchie M.E."/>
            <person name="Jex A.R."/>
            <person name="Gazzola D."/>
            <person name="Li H."/>
            <person name="Toshio Fujiwara R."/>
            <person name="Zhan B."/>
            <person name="Aroian R.V."/>
            <person name="Pafco B."/>
            <person name="Schwarz E.M."/>
        </authorList>
    </citation>
    <scope>NUCLEOTIDE SEQUENCE [LARGE SCALE GENOMIC DNA]</scope>
    <source>
        <strain evidence="2 3">Aroian</strain>
        <tissue evidence="2">Whole animal</tissue>
    </source>
</reference>
<proteinExistence type="predicted"/>
<evidence type="ECO:0000313" key="3">
    <source>
        <dbReference type="Proteomes" id="UP001303046"/>
    </source>
</evidence>
<gene>
    <name evidence="2" type="primary">Necator_chrII.g4795</name>
    <name evidence="2" type="ORF">RB195_017003</name>
</gene>
<protein>
    <submittedName>
        <fullName evidence="2">Uncharacterized protein</fullName>
    </submittedName>
</protein>
<keyword evidence="1" id="KW-0812">Transmembrane</keyword>
<keyword evidence="3" id="KW-1185">Reference proteome</keyword>
<dbReference type="EMBL" id="JAVFWL010000002">
    <property type="protein sequence ID" value="KAK6732961.1"/>
    <property type="molecule type" value="Genomic_DNA"/>
</dbReference>
<feature type="transmembrane region" description="Helical" evidence="1">
    <location>
        <begin position="59"/>
        <end position="76"/>
    </location>
</feature>
<keyword evidence="1" id="KW-0472">Membrane</keyword>
<sequence length="96" mass="11259">MLPIDVILGPGAPTTFTFGFNLEMDPVRFRRTVNERTASLLDEALSTSKSKSESNVKNYFFKFYFIVLWYFIIFFSELNNHKFSFSVYLHYSSLAF</sequence>
<keyword evidence="1" id="KW-1133">Transmembrane helix</keyword>
<comment type="caution">
    <text evidence="2">The sequence shown here is derived from an EMBL/GenBank/DDBJ whole genome shotgun (WGS) entry which is preliminary data.</text>
</comment>
<accession>A0ABR1C4M3</accession>
<evidence type="ECO:0000313" key="2">
    <source>
        <dbReference type="EMBL" id="KAK6732961.1"/>
    </source>
</evidence>
<name>A0ABR1C4M3_NECAM</name>